<proteinExistence type="predicted"/>
<evidence type="ECO:0000313" key="2">
    <source>
        <dbReference type="EMBL" id="SAL79230.1"/>
    </source>
</evidence>
<evidence type="ECO:0000313" key="3">
    <source>
        <dbReference type="Proteomes" id="UP000054717"/>
    </source>
</evidence>
<name>A0A158KF91_9BURK</name>
<dbReference type="EMBL" id="FCNZ02000049">
    <property type="protein sequence ID" value="SAL79230.1"/>
    <property type="molecule type" value="Genomic_DNA"/>
</dbReference>
<comment type="caution">
    <text evidence="2">The sequence shown here is derived from an EMBL/GenBank/DDBJ whole genome shotgun (WGS) entry which is preliminary data.</text>
</comment>
<gene>
    <name evidence="2" type="ORF">AWB66_06005</name>
</gene>
<dbReference type="AlphaFoldDB" id="A0A158KF91"/>
<reference evidence="2" key="1">
    <citation type="submission" date="2016-01" db="EMBL/GenBank/DDBJ databases">
        <authorList>
            <person name="Peeters Charlotte."/>
        </authorList>
    </citation>
    <scope>NUCLEOTIDE SEQUENCE</scope>
    <source>
        <strain evidence="2">LMG 22936</strain>
    </source>
</reference>
<organism evidence="2 3">
    <name type="scientific">Caballeronia telluris</name>
    <dbReference type="NCBI Taxonomy" id="326475"/>
    <lineage>
        <taxon>Bacteria</taxon>
        <taxon>Pseudomonadati</taxon>
        <taxon>Pseudomonadota</taxon>
        <taxon>Betaproteobacteria</taxon>
        <taxon>Burkholderiales</taxon>
        <taxon>Burkholderiaceae</taxon>
        <taxon>Caballeronia</taxon>
    </lineage>
</organism>
<feature type="region of interest" description="Disordered" evidence="1">
    <location>
        <begin position="1"/>
        <end position="29"/>
    </location>
</feature>
<protein>
    <submittedName>
        <fullName evidence="2">Uncharacterized protein</fullName>
    </submittedName>
</protein>
<dbReference type="Proteomes" id="UP000054717">
    <property type="component" value="Unassembled WGS sequence"/>
</dbReference>
<sequence length="193" mass="20859">MLGRRIRPPLALNSAAGHSGLNRPQPDVETAQPWLSTHARAQPRPASSASVSASKWPGTPNAISYVRAALAAAGGFEEMRNGHRARHRGVPRIHIASRSFPRIHCMLASKKFSRLTKAWVAPHFRVKQAVHVGRPEINALSSSMSNGLARIGTSNRSARSSSSAYPVISATFCAGHDRRTLSTKSIPFNRPGM</sequence>
<keyword evidence="3" id="KW-1185">Reference proteome</keyword>
<evidence type="ECO:0000256" key="1">
    <source>
        <dbReference type="SAM" id="MobiDB-lite"/>
    </source>
</evidence>
<accession>A0A158KF91</accession>